<evidence type="ECO:0000256" key="5">
    <source>
        <dbReference type="ARBA" id="ARBA00023033"/>
    </source>
</evidence>
<evidence type="ECO:0000256" key="2">
    <source>
        <dbReference type="ARBA" id="ARBA00022630"/>
    </source>
</evidence>
<dbReference type="Gene3D" id="3.50.50.60">
    <property type="entry name" value="FAD/NAD(P)-binding domain"/>
    <property type="match status" value="1"/>
</dbReference>
<dbReference type="SUPFAM" id="SSF54373">
    <property type="entry name" value="FAD-linked reductases, C-terminal domain"/>
    <property type="match status" value="1"/>
</dbReference>
<evidence type="ECO:0000313" key="8">
    <source>
        <dbReference type="EMBL" id="MBC2778883.1"/>
    </source>
</evidence>
<keyword evidence="6" id="KW-0812">Transmembrane</keyword>
<keyword evidence="6" id="KW-0472">Membrane</keyword>
<evidence type="ECO:0000256" key="3">
    <source>
        <dbReference type="ARBA" id="ARBA00022827"/>
    </source>
</evidence>
<dbReference type="InterPro" id="IPR002938">
    <property type="entry name" value="FAD-bd"/>
</dbReference>
<keyword evidence="6" id="KW-1133">Transmembrane helix</keyword>
<evidence type="ECO:0000256" key="4">
    <source>
        <dbReference type="ARBA" id="ARBA00023002"/>
    </source>
</evidence>
<feature type="domain" description="FAD-binding" evidence="7">
    <location>
        <begin position="28"/>
        <end position="370"/>
    </location>
</feature>
<sequence length="431" mass="47754">MRFVKIENANEGWRGCRRVEGLKNNLAIGIVGGGIGGLTAALALLRRGFKVSVYEQAPVLQEVGAGLQISPNGVRVLASLGLMEELEKISFVPQGKEIRLWSTGDTWKLFDLGAESVERYGFPYITVHRNDLHQMLLKAVEALSPDAIHLGHRFTEVERNDGQATLAFDGKPTATFDVVIGADGVHSKMRELLFGSGPVKFTGIVAWRGVIPMELLPEELARPVGVNWVGPGGHVIHYPIRNGELMNFTSVVERQDWQVESWSTPGTNQEYHDDYPGWNEEVHAYIAAIPQPFKWALIARPPMQRWVEGRVALLGDACHPSLPFLAQGAVMALEDGCILARAFDDCDTVEEALEVYQRMRVPRTTKAVQGAYANTKRFHNPALADPAGAQAYVDEQWQPDRVVERYEWLFRYDATGVPLTDNSVDATVAAE</sequence>
<protein>
    <submittedName>
        <fullName evidence="8">FAD-dependent monooxygenase</fullName>
    </submittedName>
</protein>
<dbReference type="GO" id="GO:0004497">
    <property type="term" value="F:monooxygenase activity"/>
    <property type="evidence" value="ECO:0007669"/>
    <property type="project" value="UniProtKB-KW"/>
</dbReference>
<keyword evidence="2" id="KW-0285">Flavoprotein</keyword>
<evidence type="ECO:0000259" key="7">
    <source>
        <dbReference type="Pfam" id="PF01494"/>
    </source>
</evidence>
<dbReference type="SUPFAM" id="SSF51905">
    <property type="entry name" value="FAD/NAD(P)-binding domain"/>
    <property type="match status" value="1"/>
</dbReference>
<dbReference type="InterPro" id="IPR036188">
    <property type="entry name" value="FAD/NAD-bd_sf"/>
</dbReference>
<keyword evidence="5 8" id="KW-0503">Monooxygenase</keyword>
<feature type="transmembrane region" description="Helical" evidence="6">
    <location>
        <begin position="26"/>
        <end position="45"/>
    </location>
</feature>
<keyword evidence="4" id="KW-0560">Oxidoreductase</keyword>
<evidence type="ECO:0000313" key="9">
    <source>
        <dbReference type="Proteomes" id="UP000564378"/>
    </source>
</evidence>
<reference evidence="8 9" key="1">
    <citation type="submission" date="2020-08" db="EMBL/GenBank/DDBJ databases">
        <title>Draft genome sequence of Parasphingopyxis sp. GrpM-11.</title>
        <authorList>
            <person name="Oh J."/>
            <person name="Roh D.-H."/>
        </authorList>
    </citation>
    <scope>NUCLEOTIDE SEQUENCE [LARGE SCALE GENOMIC DNA]</scope>
    <source>
        <strain evidence="8 9">GrpM-11</strain>
    </source>
</reference>
<dbReference type="AlphaFoldDB" id="A0A842I2C5"/>
<comment type="cofactor">
    <cofactor evidence="1">
        <name>FAD</name>
        <dbReference type="ChEBI" id="CHEBI:57692"/>
    </cofactor>
</comment>
<dbReference type="Proteomes" id="UP000564378">
    <property type="component" value="Unassembled WGS sequence"/>
</dbReference>
<proteinExistence type="predicted"/>
<evidence type="ECO:0000256" key="1">
    <source>
        <dbReference type="ARBA" id="ARBA00001974"/>
    </source>
</evidence>
<evidence type="ECO:0000256" key="6">
    <source>
        <dbReference type="SAM" id="Phobius"/>
    </source>
</evidence>
<dbReference type="GO" id="GO:0071949">
    <property type="term" value="F:FAD binding"/>
    <property type="evidence" value="ECO:0007669"/>
    <property type="project" value="InterPro"/>
</dbReference>
<keyword evidence="3" id="KW-0274">FAD</keyword>
<name>A0A842I2C5_9SPHN</name>
<dbReference type="Pfam" id="PF01494">
    <property type="entry name" value="FAD_binding_3"/>
    <property type="match status" value="1"/>
</dbReference>
<dbReference type="InterPro" id="IPR050493">
    <property type="entry name" value="FAD-dep_Monooxygenase_BioMet"/>
</dbReference>
<keyword evidence="9" id="KW-1185">Reference proteome</keyword>
<dbReference type="PANTHER" id="PTHR13789:SF318">
    <property type="entry name" value="GERANYLGERANYL DIPHOSPHATE REDUCTASE"/>
    <property type="match status" value="1"/>
</dbReference>
<dbReference type="PRINTS" id="PR00420">
    <property type="entry name" value="RNGMNOXGNASE"/>
</dbReference>
<organism evidence="8 9">
    <name type="scientific">Parasphingopyxis marina</name>
    <dbReference type="NCBI Taxonomy" id="2761622"/>
    <lineage>
        <taxon>Bacteria</taxon>
        <taxon>Pseudomonadati</taxon>
        <taxon>Pseudomonadota</taxon>
        <taxon>Alphaproteobacteria</taxon>
        <taxon>Sphingomonadales</taxon>
        <taxon>Sphingomonadaceae</taxon>
        <taxon>Parasphingopyxis</taxon>
    </lineage>
</organism>
<dbReference type="PANTHER" id="PTHR13789">
    <property type="entry name" value="MONOOXYGENASE"/>
    <property type="match status" value="1"/>
</dbReference>
<gene>
    <name evidence="8" type="ORF">H6P80_14760</name>
</gene>
<dbReference type="EMBL" id="JACJVJ010000003">
    <property type="protein sequence ID" value="MBC2778883.1"/>
    <property type="molecule type" value="Genomic_DNA"/>
</dbReference>
<comment type="caution">
    <text evidence="8">The sequence shown here is derived from an EMBL/GenBank/DDBJ whole genome shotgun (WGS) entry which is preliminary data.</text>
</comment>
<accession>A0A842I2C5</accession>